<sequence length="129" mass="14159">MTRTESEQLFSRAVADAAEAIAETLGAHPPRGNQPYPISEVLPVLVRSHLALQQALEQHPGSVAVTAEGKENPLGGELAGLMSYLQLLSVLYRGLDEFPDWMKVNASRNLSAVSLAARRVRDRARRLMR</sequence>
<dbReference type="EMBL" id="FNIX01000023">
    <property type="protein sequence ID" value="SDP94299.1"/>
    <property type="molecule type" value="Genomic_DNA"/>
</dbReference>
<reference evidence="2" key="1">
    <citation type="submission" date="2016-10" db="EMBL/GenBank/DDBJ databases">
        <authorList>
            <person name="Varghese N."/>
            <person name="Submissions S."/>
        </authorList>
    </citation>
    <scope>NUCLEOTIDE SEQUENCE [LARGE SCALE GENOMIC DNA]</scope>
    <source>
        <strain evidence="2">CGMCC 4.6609</strain>
    </source>
</reference>
<name>A0A1H0WUL3_9PSEU</name>
<dbReference type="OrthoDB" id="5197491at2"/>
<gene>
    <name evidence="1" type="ORF">SAMN05421507_12369</name>
</gene>
<keyword evidence="2" id="KW-1185">Reference proteome</keyword>
<accession>A0A1H0WUL3</accession>
<evidence type="ECO:0000313" key="1">
    <source>
        <dbReference type="EMBL" id="SDP94299.1"/>
    </source>
</evidence>
<evidence type="ECO:0000313" key="2">
    <source>
        <dbReference type="Proteomes" id="UP000199691"/>
    </source>
</evidence>
<dbReference type="RefSeq" id="WP_090104161.1">
    <property type="nucleotide sequence ID" value="NZ_FNIX01000023.1"/>
</dbReference>
<proteinExistence type="predicted"/>
<protein>
    <submittedName>
        <fullName evidence="1">Uncharacterized protein</fullName>
    </submittedName>
</protein>
<organism evidence="1 2">
    <name type="scientific">Lentzea jiangxiensis</name>
    <dbReference type="NCBI Taxonomy" id="641025"/>
    <lineage>
        <taxon>Bacteria</taxon>
        <taxon>Bacillati</taxon>
        <taxon>Actinomycetota</taxon>
        <taxon>Actinomycetes</taxon>
        <taxon>Pseudonocardiales</taxon>
        <taxon>Pseudonocardiaceae</taxon>
        <taxon>Lentzea</taxon>
    </lineage>
</organism>
<dbReference type="AlphaFoldDB" id="A0A1H0WUL3"/>
<dbReference type="Proteomes" id="UP000199691">
    <property type="component" value="Unassembled WGS sequence"/>
</dbReference>